<protein>
    <submittedName>
        <fullName evidence="1">Uncharacterized protein</fullName>
    </submittedName>
</protein>
<keyword evidence="2" id="KW-1185">Reference proteome</keyword>
<dbReference type="EMBL" id="CADEPI010000226">
    <property type="protein sequence ID" value="CAB3381149.1"/>
    <property type="molecule type" value="Genomic_DNA"/>
</dbReference>
<evidence type="ECO:0000313" key="2">
    <source>
        <dbReference type="Proteomes" id="UP000494165"/>
    </source>
</evidence>
<gene>
    <name evidence="1" type="ORF">CLODIP_2_CD11628</name>
</gene>
<accession>A0A8S1DJE8</accession>
<comment type="caution">
    <text evidence="1">The sequence shown here is derived from an EMBL/GenBank/DDBJ whole genome shotgun (WGS) entry which is preliminary data.</text>
</comment>
<name>A0A8S1DJE8_9INSE</name>
<evidence type="ECO:0000313" key="1">
    <source>
        <dbReference type="EMBL" id="CAB3381149.1"/>
    </source>
</evidence>
<dbReference type="AlphaFoldDB" id="A0A8S1DJE8"/>
<organism evidence="1 2">
    <name type="scientific">Cloeon dipterum</name>
    <dbReference type="NCBI Taxonomy" id="197152"/>
    <lineage>
        <taxon>Eukaryota</taxon>
        <taxon>Metazoa</taxon>
        <taxon>Ecdysozoa</taxon>
        <taxon>Arthropoda</taxon>
        <taxon>Hexapoda</taxon>
        <taxon>Insecta</taxon>
        <taxon>Pterygota</taxon>
        <taxon>Palaeoptera</taxon>
        <taxon>Ephemeroptera</taxon>
        <taxon>Pisciforma</taxon>
        <taxon>Baetidae</taxon>
        <taxon>Cloeon</taxon>
    </lineage>
</organism>
<reference evidence="1 2" key="1">
    <citation type="submission" date="2020-04" db="EMBL/GenBank/DDBJ databases">
        <authorList>
            <person name="Alioto T."/>
            <person name="Alioto T."/>
            <person name="Gomez Garrido J."/>
        </authorList>
    </citation>
    <scope>NUCLEOTIDE SEQUENCE [LARGE SCALE GENOMIC DNA]</scope>
</reference>
<dbReference type="Proteomes" id="UP000494165">
    <property type="component" value="Unassembled WGS sequence"/>
</dbReference>
<sequence length="93" mass="10756">MMVKVFLELPALRVTVGGHVRGDERDISFHNCKVHYLKIDPFETTVKFSLALLVEDQLLPKESPHRMRVCLCLCLRKKLLKPEIPLCMFLAHV</sequence>
<proteinExistence type="predicted"/>